<accession>A0AA42IC33</accession>
<dbReference type="AlphaFoldDB" id="A0AA42IC33"/>
<evidence type="ECO:0008006" key="3">
    <source>
        <dbReference type="Google" id="ProtNLM"/>
    </source>
</evidence>
<dbReference type="Proteomes" id="UP001159329">
    <property type="component" value="Unassembled WGS sequence"/>
</dbReference>
<name>A0AA42IC33_9GAMM</name>
<dbReference type="RefSeq" id="WP_279694326.1">
    <property type="nucleotide sequence ID" value="NZ_JAOEEO010000001.1"/>
</dbReference>
<evidence type="ECO:0000313" key="2">
    <source>
        <dbReference type="Proteomes" id="UP001159329"/>
    </source>
</evidence>
<comment type="caution">
    <text evidence="1">The sequence shown here is derived from an EMBL/GenBank/DDBJ whole genome shotgun (WGS) entry which is preliminary data.</text>
</comment>
<gene>
    <name evidence="1" type="ORF">N7644_02610</name>
</gene>
<dbReference type="PROSITE" id="PS51257">
    <property type="entry name" value="PROKAR_LIPOPROTEIN"/>
    <property type="match status" value="1"/>
</dbReference>
<reference evidence="1" key="1">
    <citation type="submission" date="2022-09" db="EMBL/GenBank/DDBJ databases">
        <title>Intensive care unit water sources are persistently colonized with multi-drug resistant bacteria and are the site of extensive horizontal gene transfer of antibiotic resistance genes.</title>
        <authorList>
            <person name="Diorio-Toth L."/>
        </authorList>
    </citation>
    <scope>NUCLEOTIDE SEQUENCE</scope>
    <source>
        <strain evidence="1">GD04005</strain>
    </source>
</reference>
<protein>
    <recommendedName>
        <fullName evidence="3">Lipoprotein</fullName>
    </recommendedName>
</protein>
<sequence length="162" mass="18759">MIFNKLAKKSWFFLLAFLVACNITENQNVKANESNIFSLDLTDEGISSEGGGIELHKEGKFCLLLLNVYEESGQENYRFKFKKNNLIETSYLKYRYPNGLLVNDDDLKDFIAHDENTNPNSKDEMELVKKDLIIGSKNKEVLQKFYLYKQKVPSDLLNKNCN</sequence>
<proteinExistence type="predicted"/>
<dbReference type="EMBL" id="JAOEEO010000001">
    <property type="protein sequence ID" value="MDH0562566.1"/>
    <property type="molecule type" value="Genomic_DNA"/>
</dbReference>
<organism evidence="1 2">
    <name type="scientific">Acinetobacter courvalinii</name>
    <dbReference type="NCBI Taxonomy" id="280147"/>
    <lineage>
        <taxon>Bacteria</taxon>
        <taxon>Pseudomonadati</taxon>
        <taxon>Pseudomonadota</taxon>
        <taxon>Gammaproteobacteria</taxon>
        <taxon>Moraxellales</taxon>
        <taxon>Moraxellaceae</taxon>
        <taxon>Acinetobacter</taxon>
    </lineage>
</organism>
<evidence type="ECO:0000313" key="1">
    <source>
        <dbReference type="EMBL" id="MDH0562566.1"/>
    </source>
</evidence>